<evidence type="ECO:0000259" key="2">
    <source>
        <dbReference type="PROSITE" id="PS51898"/>
    </source>
</evidence>
<gene>
    <name evidence="3" type="ORF">K9D25_11340</name>
</gene>
<dbReference type="GO" id="GO:0006310">
    <property type="term" value="P:DNA recombination"/>
    <property type="evidence" value="ECO:0007669"/>
    <property type="project" value="UniProtKB-KW"/>
</dbReference>
<dbReference type="InterPro" id="IPR002104">
    <property type="entry name" value="Integrase_catalytic"/>
</dbReference>
<sequence length="132" mass="14372">MKTPKDANAPWSSEALKAVLALESSPGTPGEPTPLHWLPRIALLSGMRLNEICSLEAVDIQEADGVRYFNIPAGKTESSVRVVPIHSSLQAFVELCPPSGFLFPNLTPGGPDRKRSWYIGRDFGRSTKQIEG</sequence>
<dbReference type="RefSeq" id="WP_244375238.1">
    <property type="nucleotide sequence ID" value="NZ_CP083239.1"/>
</dbReference>
<protein>
    <recommendedName>
        <fullName evidence="2">Tyr recombinase domain-containing protein</fullName>
    </recommendedName>
</protein>
<keyword evidence="1" id="KW-0233">DNA recombination</keyword>
<dbReference type="SUPFAM" id="SSF56349">
    <property type="entry name" value="DNA breaking-rejoining enzymes"/>
    <property type="match status" value="1"/>
</dbReference>
<dbReference type="PROSITE" id="PS51898">
    <property type="entry name" value="TYR_RECOMBINASE"/>
    <property type="match status" value="1"/>
</dbReference>
<feature type="domain" description="Tyr recombinase" evidence="2">
    <location>
        <begin position="6"/>
        <end position="132"/>
    </location>
</feature>
<accession>A0A9E6ZPL6</accession>
<organism evidence="3 4">
    <name type="scientific">Ancylobacter polymorphus</name>
    <dbReference type="NCBI Taxonomy" id="223390"/>
    <lineage>
        <taxon>Bacteria</taxon>
        <taxon>Pseudomonadati</taxon>
        <taxon>Pseudomonadota</taxon>
        <taxon>Alphaproteobacteria</taxon>
        <taxon>Hyphomicrobiales</taxon>
        <taxon>Xanthobacteraceae</taxon>
        <taxon>Ancylobacter</taxon>
    </lineage>
</organism>
<dbReference type="InterPro" id="IPR011010">
    <property type="entry name" value="DNA_brk_join_enz"/>
</dbReference>
<dbReference type="EMBL" id="CP083239">
    <property type="protein sequence ID" value="UOK69359.1"/>
    <property type="molecule type" value="Genomic_DNA"/>
</dbReference>
<dbReference type="Gene3D" id="1.10.443.10">
    <property type="entry name" value="Intergrase catalytic core"/>
    <property type="match status" value="1"/>
</dbReference>
<dbReference type="InterPro" id="IPR013762">
    <property type="entry name" value="Integrase-like_cat_sf"/>
</dbReference>
<proteinExistence type="predicted"/>
<reference evidence="3" key="1">
    <citation type="submission" date="2021-09" db="EMBL/GenBank/DDBJ databases">
        <title>Network and meta-omics reveal the key degrader and cooperation patterns in an efficient 1,4-dioxane-degrading microbial community.</title>
        <authorList>
            <person name="Dai C."/>
        </authorList>
    </citation>
    <scope>NUCLEOTIDE SEQUENCE</scope>
    <source>
        <strain evidence="3">ZM13</strain>
    </source>
</reference>
<evidence type="ECO:0000313" key="3">
    <source>
        <dbReference type="EMBL" id="UOK69359.1"/>
    </source>
</evidence>
<name>A0A9E6ZPL6_9HYPH</name>
<evidence type="ECO:0000313" key="4">
    <source>
        <dbReference type="Proteomes" id="UP000831684"/>
    </source>
</evidence>
<dbReference type="GO" id="GO:0015074">
    <property type="term" value="P:DNA integration"/>
    <property type="evidence" value="ECO:0007669"/>
    <property type="project" value="InterPro"/>
</dbReference>
<dbReference type="AlphaFoldDB" id="A0A9E6ZPL6"/>
<dbReference type="KEGG" id="apol:K9D25_11340"/>
<dbReference type="Proteomes" id="UP000831684">
    <property type="component" value="Chromosome"/>
</dbReference>
<dbReference type="GO" id="GO:0003677">
    <property type="term" value="F:DNA binding"/>
    <property type="evidence" value="ECO:0007669"/>
    <property type="project" value="InterPro"/>
</dbReference>
<evidence type="ECO:0000256" key="1">
    <source>
        <dbReference type="ARBA" id="ARBA00023172"/>
    </source>
</evidence>